<dbReference type="PANTHER" id="PTHR43664:SF1">
    <property type="entry name" value="BETA-METHYLMALYL-COA DEHYDRATASE"/>
    <property type="match status" value="1"/>
</dbReference>
<name>A0A1H1KH20_9BURK</name>
<dbReference type="PANTHER" id="PTHR43664">
    <property type="entry name" value="MONOAMINE OXIDASE-RELATED"/>
    <property type="match status" value="1"/>
</dbReference>
<dbReference type="CDD" id="cd03451">
    <property type="entry name" value="FkbR2"/>
    <property type="match status" value="1"/>
</dbReference>
<dbReference type="EMBL" id="FNKX01000004">
    <property type="protein sequence ID" value="SDR61621.1"/>
    <property type="molecule type" value="Genomic_DNA"/>
</dbReference>
<sequence length="348" mass="38947">MFSAYYALGNSRFQERFGVSFEGLAPGQRFLHRPGITFSQQENVDDSLNMLNSAMLHYDERYAGGTAWERPLMVSTWTLQRLIGMTWKTFGTYRKRILSMDSIAMKGPVFGGDTIYAETEVLQKTLSSASALVRLRTEGYNQRREQIAIVEYTIEMFHEGDLPDAIRIGGQPSDELRFRSHRDNGDGTYTEQVGLFFEDLAENETFAHFPRRTILPSDLAARAYSALDWSPASHDFAWAEAAGLPSNSPPQTWLVGLIAALSTRTLGRVVANLAWNKVEFLSDVFAGDTVESRSTITGTRVSTSRPNEGIVTVDTEGIAQDSRCVLRFSRTLLVYRKSAQTPYQAAGY</sequence>
<evidence type="ECO:0000313" key="2">
    <source>
        <dbReference type="Proteomes" id="UP000199365"/>
    </source>
</evidence>
<gene>
    <name evidence="1" type="ORF">SAMN05445850_7862</name>
</gene>
<dbReference type="RefSeq" id="WP_090812346.1">
    <property type="nucleotide sequence ID" value="NZ_FNKX01000004.1"/>
</dbReference>
<proteinExistence type="predicted"/>
<dbReference type="Proteomes" id="UP000199365">
    <property type="component" value="Unassembled WGS sequence"/>
</dbReference>
<dbReference type="InterPro" id="IPR029069">
    <property type="entry name" value="HotDog_dom_sf"/>
</dbReference>
<protein>
    <submittedName>
        <fullName evidence="1">Itaconyl-CoA hydratase</fullName>
    </submittedName>
</protein>
<dbReference type="Pfam" id="PF19315">
    <property type="entry name" value="MC_hydratase"/>
    <property type="match status" value="1"/>
</dbReference>
<dbReference type="InterPro" id="IPR052342">
    <property type="entry name" value="MCH/BMMD"/>
</dbReference>
<dbReference type="GO" id="GO:0016829">
    <property type="term" value="F:lyase activity"/>
    <property type="evidence" value="ECO:0007669"/>
    <property type="project" value="InterPro"/>
</dbReference>
<evidence type="ECO:0000313" key="1">
    <source>
        <dbReference type="EMBL" id="SDR61621.1"/>
    </source>
</evidence>
<organism evidence="1 2">
    <name type="scientific">Paraburkholderia tuberum</name>
    <dbReference type="NCBI Taxonomy" id="157910"/>
    <lineage>
        <taxon>Bacteria</taxon>
        <taxon>Pseudomonadati</taxon>
        <taxon>Pseudomonadota</taxon>
        <taxon>Betaproteobacteria</taxon>
        <taxon>Burkholderiales</taxon>
        <taxon>Burkholderiaceae</taxon>
        <taxon>Paraburkholderia</taxon>
    </lineage>
</organism>
<keyword evidence="2" id="KW-1185">Reference proteome</keyword>
<dbReference type="SUPFAM" id="SSF54637">
    <property type="entry name" value="Thioesterase/thiol ester dehydrase-isomerase"/>
    <property type="match status" value="2"/>
</dbReference>
<reference evidence="2" key="1">
    <citation type="submission" date="2016-10" db="EMBL/GenBank/DDBJ databases">
        <authorList>
            <person name="Varghese N."/>
            <person name="Submissions S."/>
        </authorList>
    </citation>
    <scope>NUCLEOTIDE SEQUENCE [LARGE SCALE GENOMIC DNA]</scope>
    <source>
        <strain evidence="2">DUS833</strain>
    </source>
</reference>
<dbReference type="STRING" id="157910.SAMN05445850_7862"/>
<accession>A0A1H1KH20</accession>
<dbReference type="InterPro" id="IPR048274">
    <property type="entry name" value="MC_hydratase"/>
</dbReference>
<dbReference type="AlphaFoldDB" id="A0A1H1KH20"/>
<dbReference type="Gene3D" id="3.10.129.10">
    <property type="entry name" value="Hotdog Thioesterase"/>
    <property type="match status" value="2"/>
</dbReference>